<dbReference type="SUPFAM" id="SSF55785">
    <property type="entry name" value="PYP-like sensor domain (PAS domain)"/>
    <property type="match status" value="1"/>
</dbReference>
<dbReference type="Gene3D" id="1.10.287.950">
    <property type="entry name" value="Methyl-accepting chemotaxis protein"/>
    <property type="match status" value="1"/>
</dbReference>
<evidence type="ECO:0000256" key="7">
    <source>
        <dbReference type="ARBA" id="ARBA00022989"/>
    </source>
</evidence>
<evidence type="ECO:0000256" key="8">
    <source>
        <dbReference type="ARBA" id="ARBA00023136"/>
    </source>
</evidence>
<sequence length="535" mass="57057">MRSNLPVSQRPFEFPRDQTLVSVTDLKGRITYCNAAFTAVSGYSQAELLGQPHNLVRHPDMPEEAFRDMWATIQSKRPWTGLVKNRRKDGDHYWVNANATPMLDGDQITGYLSVRTCPTREAVAAAEALYADMQADVAAGRSRYALHHGQVLRTGLVGALQRLLKPNVLSKMATLQVLLALAVLGLLLLGTPLALVALAMGCWAAVTVAATWFMAVQPLMQVVDDANHLASGDLAHAVATGAGGFLGQLQQALNQMSVNLRTVVSDVRQEVDALNISVREIADGNEDLSSRTESQASSLQQTAASMEEINSTVQSSAASAMRGHELAGTTTHITQRSNEAVHAVAQSMQGIADSAGKINEIIQLIEGVAFQTNILALNAAVEAARAGDQGRGFAVVAAEVRALAQRTTAAAKDIRQLISESAQRVDTGDQQTKVALGRMESALQAVGKVSTVLEEISTASNEQQLGISQINEAITQMDSLTQQNAAMVEELAATARSMQGQAGEVSNSMRLFRLKAGDLTVAQTDAVGLRRLAKA</sequence>
<keyword evidence="7 11" id="KW-1133">Transmembrane helix</keyword>
<evidence type="ECO:0000256" key="1">
    <source>
        <dbReference type="ARBA" id="ARBA00004429"/>
    </source>
</evidence>
<evidence type="ECO:0000256" key="6">
    <source>
        <dbReference type="ARBA" id="ARBA00022692"/>
    </source>
</evidence>
<evidence type="ECO:0000256" key="11">
    <source>
        <dbReference type="SAM" id="Phobius"/>
    </source>
</evidence>
<keyword evidence="3" id="KW-0488">Methylation</keyword>
<dbReference type="GO" id="GO:0004888">
    <property type="term" value="F:transmembrane signaling receptor activity"/>
    <property type="evidence" value="ECO:0007669"/>
    <property type="project" value="TreeGrafter"/>
</dbReference>
<proteinExistence type="inferred from homology"/>
<dbReference type="PANTHER" id="PTHR43531:SF7">
    <property type="entry name" value="AEROTAXIS RECEPTOR"/>
    <property type="match status" value="1"/>
</dbReference>
<dbReference type="NCBIfam" id="TIGR00229">
    <property type="entry name" value="sensory_box"/>
    <property type="match status" value="1"/>
</dbReference>
<gene>
    <name evidence="15" type="ORF">DIC66_11795</name>
</gene>
<evidence type="ECO:0000256" key="9">
    <source>
        <dbReference type="ARBA" id="ARBA00029447"/>
    </source>
</evidence>
<keyword evidence="2" id="KW-1003">Cell membrane</keyword>
<dbReference type="PROSITE" id="PS50112">
    <property type="entry name" value="PAS"/>
    <property type="match status" value="1"/>
</dbReference>
<dbReference type="FunFam" id="1.10.287.950:FF:000001">
    <property type="entry name" value="Methyl-accepting chemotaxis sensory transducer"/>
    <property type="match status" value="1"/>
</dbReference>
<keyword evidence="4" id="KW-0145">Chemotaxis</keyword>
<evidence type="ECO:0000256" key="4">
    <source>
        <dbReference type="ARBA" id="ARBA00022500"/>
    </source>
</evidence>
<dbReference type="SUPFAM" id="SSF58104">
    <property type="entry name" value="Methyl-accepting chemotaxis protein (MCP) signaling domain"/>
    <property type="match status" value="1"/>
</dbReference>
<comment type="caution">
    <text evidence="15">The sequence shown here is derived from an EMBL/GenBank/DDBJ whole genome shotgun (WGS) entry which is preliminary data.</text>
</comment>
<dbReference type="Proteomes" id="UP000260665">
    <property type="component" value="Unassembled WGS sequence"/>
</dbReference>
<keyword evidence="16" id="KW-1185">Reference proteome</keyword>
<dbReference type="EMBL" id="QFZK01000006">
    <property type="protein sequence ID" value="RFO96695.1"/>
    <property type="molecule type" value="Genomic_DNA"/>
</dbReference>
<keyword evidence="8 11" id="KW-0472">Membrane</keyword>
<dbReference type="Gene3D" id="3.30.450.20">
    <property type="entry name" value="PAS domain"/>
    <property type="match status" value="1"/>
</dbReference>
<keyword evidence="5" id="KW-0997">Cell inner membrane</keyword>
<dbReference type="GO" id="GO:0007165">
    <property type="term" value="P:signal transduction"/>
    <property type="evidence" value="ECO:0007669"/>
    <property type="project" value="UniProtKB-KW"/>
</dbReference>
<comment type="subcellular location">
    <subcellularLocation>
        <location evidence="1">Cell inner membrane</location>
        <topology evidence="1">Multi-pass membrane protein</topology>
    </subcellularLocation>
</comment>
<dbReference type="Pfam" id="PF00015">
    <property type="entry name" value="MCPsignal"/>
    <property type="match status" value="1"/>
</dbReference>
<evidence type="ECO:0000259" key="14">
    <source>
        <dbReference type="PROSITE" id="PS50885"/>
    </source>
</evidence>
<feature type="transmembrane region" description="Helical" evidence="11">
    <location>
        <begin position="168"/>
        <end position="189"/>
    </location>
</feature>
<dbReference type="InterPro" id="IPR004089">
    <property type="entry name" value="MCPsignal_dom"/>
</dbReference>
<keyword evidence="6 11" id="KW-0812">Transmembrane</keyword>
<dbReference type="GO" id="GO:0005886">
    <property type="term" value="C:plasma membrane"/>
    <property type="evidence" value="ECO:0007669"/>
    <property type="project" value="UniProtKB-SubCell"/>
</dbReference>
<dbReference type="PROSITE" id="PS50885">
    <property type="entry name" value="HAMP"/>
    <property type="match status" value="1"/>
</dbReference>
<feature type="transmembrane region" description="Helical" evidence="11">
    <location>
        <begin position="195"/>
        <end position="215"/>
    </location>
</feature>
<dbReference type="SMART" id="SM00283">
    <property type="entry name" value="MA"/>
    <property type="match status" value="1"/>
</dbReference>
<accession>A0A3E1RBF7</accession>
<reference evidence="15 16" key="1">
    <citation type="submission" date="2018-05" db="EMBL/GenBank/DDBJ databases">
        <title>Rhodoferax soyangensis sp.nov., isolated from an oligotrophic freshwater lake.</title>
        <authorList>
            <person name="Park M."/>
        </authorList>
    </citation>
    <scope>NUCLEOTIDE SEQUENCE [LARGE SCALE GENOMIC DNA]</scope>
    <source>
        <strain evidence="15 16">IMCC26218</strain>
    </source>
</reference>
<dbReference type="AlphaFoldDB" id="A0A3E1RBF7"/>
<feature type="domain" description="Methyl-accepting transducer" evidence="12">
    <location>
        <begin position="270"/>
        <end position="499"/>
    </location>
</feature>
<dbReference type="FunFam" id="3.30.450.20:FF:000046">
    <property type="entry name" value="Aerotaxis sensor receptor"/>
    <property type="match status" value="1"/>
</dbReference>
<dbReference type="CDD" id="cd11386">
    <property type="entry name" value="MCP_signal"/>
    <property type="match status" value="1"/>
</dbReference>
<dbReference type="InterPro" id="IPR035965">
    <property type="entry name" value="PAS-like_dom_sf"/>
</dbReference>
<evidence type="ECO:0000256" key="5">
    <source>
        <dbReference type="ARBA" id="ARBA00022519"/>
    </source>
</evidence>
<dbReference type="InterPro" id="IPR051310">
    <property type="entry name" value="MCP_chemotaxis"/>
</dbReference>
<dbReference type="InterPro" id="IPR001610">
    <property type="entry name" value="PAC"/>
</dbReference>
<evidence type="ECO:0000313" key="15">
    <source>
        <dbReference type="EMBL" id="RFO96695.1"/>
    </source>
</evidence>
<comment type="similarity">
    <text evidence="9">Belongs to the methyl-accepting chemotaxis (MCP) protein family.</text>
</comment>
<organism evidence="15 16">
    <name type="scientific">Rhodoferax lacus</name>
    <dbReference type="NCBI Taxonomy" id="2184758"/>
    <lineage>
        <taxon>Bacteria</taxon>
        <taxon>Pseudomonadati</taxon>
        <taxon>Pseudomonadota</taxon>
        <taxon>Betaproteobacteria</taxon>
        <taxon>Burkholderiales</taxon>
        <taxon>Comamonadaceae</taxon>
        <taxon>Rhodoferax</taxon>
    </lineage>
</organism>
<dbReference type="GO" id="GO:0052131">
    <property type="term" value="P:positive aerotaxis"/>
    <property type="evidence" value="ECO:0007669"/>
    <property type="project" value="UniProtKB-ARBA"/>
</dbReference>
<evidence type="ECO:0000313" key="16">
    <source>
        <dbReference type="Proteomes" id="UP000260665"/>
    </source>
</evidence>
<evidence type="ECO:0000256" key="2">
    <source>
        <dbReference type="ARBA" id="ARBA00022475"/>
    </source>
</evidence>
<feature type="domain" description="PAS" evidence="13">
    <location>
        <begin position="21"/>
        <end position="60"/>
    </location>
</feature>
<dbReference type="CDD" id="cd00130">
    <property type="entry name" value="PAS"/>
    <property type="match status" value="1"/>
</dbReference>
<dbReference type="RefSeq" id="WP_117177396.1">
    <property type="nucleotide sequence ID" value="NZ_QFZK01000006.1"/>
</dbReference>
<dbReference type="PROSITE" id="PS50111">
    <property type="entry name" value="CHEMOTAXIS_TRANSDUC_2"/>
    <property type="match status" value="1"/>
</dbReference>
<dbReference type="Pfam" id="PF08447">
    <property type="entry name" value="PAS_3"/>
    <property type="match status" value="1"/>
</dbReference>
<evidence type="ECO:0000256" key="10">
    <source>
        <dbReference type="PROSITE-ProRule" id="PRU00284"/>
    </source>
</evidence>
<dbReference type="PANTHER" id="PTHR43531">
    <property type="entry name" value="PROTEIN ICFG"/>
    <property type="match status" value="1"/>
</dbReference>
<dbReference type="CDD" id="cd06225">
    <property type="entry name" value="HAMP"/>
    <property type="match status" value="1"/>
</dbReference>
<protein>
    <submittedName>
        <fullName evidence="15">Chemotaxis protein</fullName>
    </submittedName>
</protein>
<keyword evidence="10" id="KW-0807">Transducer</keyword>
<evidence type="ECO:0000259" key="12">
    <source>
        <dbReference type="PROSITE" id="PS50111"/>
    </source>
</evidence>
<dbReference type="OrthoDB" id="9806477at2"/>
<evidence type="ECO:0000259" key="13">
    <source>
        <dbReference type="PROSITE" id="PS50112"/>
    </source>
</evidence>
<dbReference type="SMART" id="SM00086">
    <property type="entry name" value="PAC"/>
    <property type="match status" value="1"/>
</dbReference>
<feature type="domain" description="HAMP" evidence="14">
    <location>
        <begin position="213"/>
        <end position="265"/>
    </location>
</feature>
<dbReference type="InterPro" id="IPR000014">
    <property type="entry name" value="PAS"/>
</dbReference>
<name>A0A3E1RBF7_9BURK</name>
<evidence type="ECO:0000256" key="3">
    <source>
        <dbReference type="ARBA" id="ARBA00022481"/>
    </source>
</evidence>
<dbReference type="InterPro" id="IPR013655">
    <property type="entry name" value="PAS_fold_3"/>
</dbReference>
<dbReference type="InterPro" id="IPR003660">
    <property type="entry name" value="HAMP_dom"/>
</dbReference>